<proteinExistence type="inferred from homology"/>
<comment type="similarity">
    <text evidence="2">Belongs to the TlyA family.</text>
</comment>
<feature type="domain" description="RNA-binding S4" evidence="4">
    <location>
        <begin position="28"/>
        <end position="92"/>
    </location>
</feature>
<dbReference type="NCBIfam" id="TIGR00478">
    <property type="entry name" value="tly"/>
    <property type="match status" value="1"/>
</dbReference>
<evidence type="ECO:0000313" key="5">
    <source>
        <dbReference type="EMBL" id="QBE48521.1"/>
    </source>
</evidence>
<dbReference type="CDD" id="cd02440">
    <property type="entry name" value="AdoMet_MTases"/>
    <property type="match status" value="1"/>
</dbReference>
<accession>A0A4P6KEY7</accession>
<dbReference type="PIRSF" id="PIRSF005578">
    <property type="entry name" value="TlyA"/>
    <property type="match status" value="1"/>
</dbReference>
<name>A0A4P6KEY7_9MICO</name>
<dbReference type="InterPro" id="IPR036986">
    <property type="entry name" value="S4_RNA-bd_sf"/>
</dbReference>
<dbReference type="Proteomes" id="UP000289260">
    <property type="component" value="Chromosome"/>
</dbReference>
<dbReference type="KEGG" id="ltr:EVS81_06450"/>
<dbReference type="Gene3D" id="3.10.290.10">
    <property type="entry name" value="RNA-binding S4 domain"/>
    <property type="match status" value="1"/>
</dbReference>
<evidence type="ECO:0000256" key="3">
    <source>
        <dbReference type="PROSITE-ProRule" id="PRU00182"/>
    </source>
</evidence>
<dbReference type="Gene3D" id="3.40.50.150">
    <property type="entry name" value="Vaccinia Virus protein VP39"/>
    <property type="match status" value="1"/>
</dbReference>
<organism evidence="5 6">
    <name type="scientific">Leucobacter triazinivorans</name>
    <dbReference type="NCBI Taxonomy" id="1784719"/>
    <lineage>
        <taxon>Bacteria</taxon>
        <taxon>Bacillati</taxon>
        <taxon>Actinomycetota</taxon>
        <taxon>Actinomycetes</taxon>
        <taxon>Micrococcales</taxon>
        <taxon>Microbacteriaceae</taxon>
        <taxon>Leucobacter</taxon>
    </lineage>
</organism>
<dbReference type="OrthoDB" id="9784736at2"/>
<evidence type="ECO:0000313" key="6">
    <source>
        <dbReference type="Proteomes" id="UP000289260"/>
    </source>
</evidence>
<dbReference type="InterPro" id="IPR002942">
    <property type="entry name" value="S4_RNA-bd"/>
</dbReference>
<dbReference type="CDD" id="cd00165">
    <property type="entry name" value="S4"/>
    <property type="match status" value="1"/>
</dbReference>
<keyword evidence="6" id="KW-1185">Reference proteome</keyword>
<keyword evidence="5" id="KW-0808">Transferase</keyword>
<dbReference type="SMART" id="SM00363">
    <property type="entry name" value="S4"/>
    <property type="match status" value="1"/>
</dbReference>
<dbReference type="PANTHER" id="PTHR32319">
    <property type="entry name" value="BACTERIAL HEMOLYSIN-LIKE PROTEIN"/>
    <property type="match status" value="1"/>
</dbReference>
<keyword evidence="1 3" id="KW-0694">RNA-binding</keyword>
<reference evidence="5 6" key="1">
    <citation type="submission" date="2019-02" db="EMBL/GenBank/DDBJ databases">
        <authorList>
            <person name="Sun L."/>
            <person name="Pan D."/>
            <person name="Wu X."/>
        </authorList>
    </citation>
    <scope>NUCLEOTIDE SEQUENCE [LARGE SCALE GENOMIC DNA]</scope>
    <source>
        <strain evidence="5 6">JW-1</strain>
    </source>
</reference>
<dbReference type="Pfam" id="PF01728">
    <property type="entry name" value="FtsJ"/>
    <property type="match status" value="1"/>
</dbReference>
<evidence type="ECO:0000256" key="2">
    <source>
        <dbReference type="ARBA" id="ARBA00029460"/>
    </source>
</evidence>
<dbReference type="InterPro" id="IPR002877">
    <property type="entry name" value="RNA_MeTrfase_FtsJ_dom"/>
</dbReference>
<dbReference type="AlphaFoldDB" id="A0A4P6KEY7"/>
<dbReference type="GO" id="GO:0008168">
    <property type="term" value="F:methyltransferase activity"/>
    <property type="evidence" value="ECO:0007669"/>
    <property type="project" value="UniProtKB-KW"/>
</dbReference>
<protein>
    <submittedName>
        <fullName evidence="5">TlyA family RNA methyltransferase</fullName>
    </submittedName>
</protein>
<dbReference type="GO" id="GO:0003723">
    <property type="term" value="F:RNA binding"/>
    <property type="evidence" value="ECO:0007669"/>
    <property type="project" value="UniProtKB-KW"/>
</dbReference>
<dbReference type="Pfam" id="PF01479">
    <property type="entry name" value="S4"/>
    <property type="match status" value="1"/>
</dbReference>
<dbReference type="SUPFAM" id="SSF55174">
    <property type="entry name" value="Alpha-L RNA-binding motif"/>
    <property type="match status" value="1"/>
</dbReference>
<dbReference type="PROSITE" id="PS50889">
    <property type="entry name" value="S4"/>
    <property type="match status" value="1"/>
</dbReference>
<dbReference type="PANTHER" id="PTHR32319:SF0">
    <property type="entry name" value="BACTERIAL HEMOLYSIN-LIKE PROTEIN"/>
    <property type="match status" value="1"/>
</dbReference>
<keyword evidence="5" id="KW-0489">Methyltransferase</keyword>
<dbReference type="EMBL" id="CP035806">
    <property type="protein sequence ID" value="QBE48521.1"/>
    <property type="molecule type" value="Genomic_DNA"/>
</dbReference>
<dbReference type="SUPFAM" id="SSF53335">
    <property type="entry name" value="S-adenosyl-L-methionine-dependent methyltransferases"/>
    <property type="match status" value="1"/>
</dbReference>
<dbReference type="InterPro" id="IPR029063">
    <property type="entry name" value="SAM-dependent_MTases_sf"/>
</dbReference>
<evidence type="ECO:0000256" key="1">
    <source>
        <dbReference type="ARBA" id="ARBA00022884"/>
    </source>
</evidence>
<evidence type="ECO:0000259" key="4">
    <source>
        <dbReference type="SMART" id="SM00363"/>
    </source>
</evidence>
<dbReference type="InterPro" id="IPR047048">
    <property type="entry name" value="TlyA"/>
</dbReference>
<gene>
    <name evidence="5" type="ORF">EVS81_06450</name>
</gene>
<sequence>MASDARSGSAESAQADGLRASVWTGAAERLDRVLPQLGLARSRSRAAELIASGGVRLDGAPAAKAGMRVEPGSRIEVTAADHYVSRAAAKLLEGLDRFGVDPAGRIALDVGASTGGFTQVLLERGASAVLAIDVGRDQFAVELRDDPRVRLVEGCNARDLTPEGLASETGIVERPDLVVADLSFISLSLVLPAIARTAAPDAELVLLVKPQFEVGRVRDGVVTDPAQWAEAIRIVLRSAREHGFAAHGLAASPITGGSGNREFLAHFARGERAGGAAPDPTEWEDRIARLCAPRKLPARSGARTEGAA</sequence>
<dbReference type="GO" id="GO:0032259">
    <property type="term" value="P:methylation"/>
    <property type="evidence" value="ECO:0007669"/>
    <property type="project" value="UniProtKB-KW"/>
</dbReference>
<dbReference type="InterPro" id="IPR004538">
    <property type="entry name" value="Hemolysin_A/TlyA"/>
</dbReference>